<evidence type="ECO:0000256" key="2">
    <source>
        <dbReference type="SAM" id="Phobius"/>
    </source>
</evidence>
<evidence type="ECO:0000313" key="4">
    <source>
        <dbReference type="Proteomes" id="UP000007832"/>
    </source>
</evidence>
<keyword evidence="2" id="KW-0472">Membrane</keyword>
<reference evidence="3 4" key="1">
    <citation type="submission" date="2011-07" db="EMBL/GenBank/DDBJ databases">
        <title>Genome Sequence of Propionibacterium acnes SK182B-JCVI.</title>
        <authorList>
            <person name="Durkin A.S."/>
            <person name="Madupu R."/>
            <person name="Hostetler J."/>
            <person name="Radune D."/>
            <person name="Torralba M."/>
            <person name="Methe B."/>
            <person name="Sutton G."/>
            <person name="Strausberg R.L."/>
            <person name="Nelson K.E."/>
        </authorList>
    </citation>
    <scope>NUCLEOTIDE SEQUENCE [LARGE SCALE GENOMIC DNA]</scope>
    <source>
        <strain evidence="3 4">SK182B-JCVI</strain>
    </source>
</reference>
<evidence type="ECO:0000256" key="1">
    <source>
        <dbReference type="SAM" id="MobiDB-lite"/>
    </source>
</evidence>
<dbReference type="EMBL" id="AFUN01000004">
    <property type="protein sequence ID" value="EGR98102.1"/>
    <property type="molecule type" value="Genomic_DNA"/>
</dbReference>
<comment type="caution">
    <text evidence="3">The sequence shown here is derived from an EMBL/GenBank/DDBJ whole genome shotgun (WGS) entry which is preliminary data.</text>
</comment>
<organism evidence="3 4">
    <name type="scientific">[Propionibacterium] namnetense SK182B-JCVI</name>
    <dbReference type="NCBI Taxonomy" id="1051006"/>
    <lineage>
        <taxon>Bacteria</taxon>
        <taxon>Bacillati</taxon>
        <taxon>Actinomycetota</taxon>
        <taxon>Actinomycetes</taxon>
        <taxon>Propionibacteriales</taxon>
        <taxon>Propionibacteriaceae</taxon>
        <taxon>Cutibacterium</taxon>
    </lineage>
</organism>
<dbReference type="Proteomes" id="UP000007832">
    <property type="component" value="Unassembled WGS sequence"/>
</dbReference>
<name>F9NSC2_9ACTN</name>
<dbReference type="STRING" id="1574624.GCA_001642025_00845"/>
<sequence length="276" mass="29572">MFSVTPSEPTQVLPPRPQPGSGAVVTVERDRHPHRFIKWLIAIVVIALLAVAAVIVDQTFRARAEKDVAATIAKSVAADASTVGVTIHNRPFLEVLFTDELQGLDATIPKATVVRDDTMVTFHDVDIHANGIRHAREKSQSVAGTMSATGRIDWSELSRLAGGKITFNDATGETGRVKIVRELTVLGARVDASITAVPGVEATSRRVTLSSPSASLDDIRIPDMLLKPILEGITSRFTLPDLGNLHYESLKATPQGLDFSLVGTEVKLSDLAGTGR</sequence>
<gene>
    <name evidence="3" type="ORF">HMPREF1162_0924</name>
</gene>
<feature type="transmembrane region" description="Helical" evidence="2">
    <location>
        <begin position="36"/>
        <end position="56"/>
    </location>
</feature>
<accession>F9NSC2</accession>
<feature type="region of interest" description="Disordered" evidence="1">
    <location>
        <begin position="1"/>
        <end position="24"/>
    </location>
</feature>
<feature type="compositionally biased region" description="Polar residues" evidence="1">
    <location>
        <begin position="1"/>
        <end position="10"/>
    </location>
</feature>
<dbReference type="AlphaFoldDB" id="F9NSC2"/>
<evidence type="ECO:0008006" key="5">
    <source>
        <dbReference type="Google" id="ProtNLM"/>
    </source>
</evidence>
<keyword evidence="2" id="KW-0812">Transmembrane</keyword>
<protein>
    <recommendedName>
        <fullName evidence="5">PF11209 family protein</fullName>
    </recommendedName>
</protein>
<proteinExistence type="predicted"/>
<dbReference type="PATRIC" id="fig|1051006.4.peg.63"/>
<keyword evidence="2" id="KW-1133">Transmembrane helix</keyword>
<evidence type="ECO:0000313" key="3">
    <source>
        <dbReference type="EMBL" id="EGR98102.1"/>
    </source>
</evidence>